<dbReference type="AlphaFoldDB" id="A0A074XNK9"/>
<evidence type="ECO:0000256" key="1">
    <source>
        <dbReference type="SAM" id="MobiDB-lite"/>
    </source>
</evidence>
<reference evidence="2 3" key="1">
    <citation type="journal article" date="2014" name="BMC Genomics">
        <title>Genome sequencing of four Aureobasidium pullulans varieties: biotechnological potential, stress tolerance, and description of new species.</title>
        <authorList>
            <person name="Gostin Ar C."/>
            <person name="Ohm R.A."/>
            <person name="Kogej T."/>
            <person name="Sonjak S."/>
            <person name="Turk M."/>
            <person name="Zajc J."/>
            <person name="Zalar P."/>
            <person name="Grube M."/>
            <person name="Sun H."/>
            <person name="Han J."/>
            <person name="Sharma A."/>
            <person name="Chiniquy J."/>
            <person name="Ngan C.Y."/>
            <person name="Lipzen A."/>
            <person name="Barry K."/>
            <person name="Grigoriev I.V."/>
            <person name="Gunde-Cimerman N."/>
        </authorList>
    </citation>
    <scope>NUCLEOTIDE SEQUENCE [LARGE SCALE GENOMIC DNA]</scope>
    <source>
        <strain evidence="2 3">CBS 147.97</strain>
    </source>
</reference>
<proteinExistence type="predicted"/>
<accession>A0A074XNK9</accession>
<feature type="region of interest" description="Disordered" evidence="1">
    <location>
        <begin position="157"/>
        <end position="261"/>
    </location>
</feature>
<dbReference type="EMBL" id="KL584704">
    <property type="protein sequence ID" value="KEQ76156.1"/>
    <property type="molecule type" value="Genomic_DNA"/>
</dbReference>
<dbReference type="Proteomes" id="UP000027730">
    <property type="component" value="Unassembled WGS sequence"/>
</dbReference>
<dbReference type="HOGENOM" id="CLU_103407_0_0_1"/>
<keyword evidence="3" id="KW-1185">Reference proteome</keyword>
<dbReference type="RefSeq" id="XP_013430320.1">
    <property type="nucleotide sequence ID" value="XM_013574866.1"/>
</dbReference>
<feature type="compositionally biased region" description="Polar residues" evidence="1">
    <location>
        <begin position="17"/>
        <end position="32"/>
    </location>
</feature>
<evidence type="ECO:0000313" key="2">
    <source>
        <dbReference type="EMBL" id="KEQ76156.1"/>
    </source>
</evidence>
<gene>
    <name evidence="2" type="ORF">M436DRAFT_61430</name>
</gene>
<feature type="compositionally biased region" description="Basic residues" evidence="1">
    <location>
        <begin position="205"/>
        <end position="217"/>
    </location>
</feature>
<sequence length="261" mass="28832">MNIFSTRFQRRSRSHLRTPSTAHQKISNMNSPYPANSNDSIAPKTIAAHLNHEPNLPGAEDLDADLVKQWIVALDTGLRKKEIKRMAARVLDELRAMDGITAEQATRHQQRRPITRDLPEPIYTWNGNGSLGAKKELLSNGSNSQLSAFEVIAKKKGTKHGKGTNPTVNDIDETGGVKLEDTSDQEESEQAVDGAMAEAKADAKRAKKAAKRARKKAKVLEEARKEAKPPVGPKPDDIEDSGNDSDWTQTSWTPFWTSDSE</sequence>
<feature type="compositionally biased region" description="Basic and acidic residues" evidence="1">
    <location>
        <begin position="218"/>
        <end position="228"/>
    </location>
</feature>
<evidence type="ECO:0000313" key="3">
    <source>
        <dbReference type="Proteomes" id="UP000027730"/>
    </source>
</evidence>
<feature type="region of interest" description="Disordered" evidence="1">
    <location>
        <begin position="1"/>
        <end position="32"/>
    </location>
</feature>
<protein>
    <submittedName>
        <fullName evidence="2">Uncharacterized protein</fullName>
    </submittedName>
</protein>
<dbReference type="OrthoDB" id="3939255at2759"/>
<organism evidence="2 3">
    <name type="scientific">Aureobasidium namibiae CBS 147.97</name>
    <dbReference type="NCBI Taxonomy" id="1043004"/>
    <lineage>
        <taxon>Eukaryota</taxon>
        <taxon>Fungi</taxon>
        <taxon>Dikarya</taxon>
        <taxon>Ascomycota</taxon>
        <taxon>Pezizomycotina</taxon>
        <taxon>Dothideomycetes</taxon>
        <taxon>Dothideomycetidae</taxon>
        <taxon>Dothideales</taxon>
        <taxon>Saccotheciaceae</taxon>
        <taxon>Aureobasidium</taxon>
    </lineage>
</organism>
<name>A0A074XNK9_9PEZI</name>
<dbReference type="GeneID" id="25413188"/>
<feature type="compositionally biased region" description="Polar residues" evidence="1">
    <location>
        <begin position="244"/>
        <end position="261"/>
    </location>
</feature>